<accession>A0A917QEL1</accession>
<feature type="domain" description="DUF4214" evidence="1">
    <location>
        <begin position="97"/>
        <end position="148"/>
    </location>
</feature>
<dbReference type="RefSeq" id="WP_188914811.1">
    <property type="nucleotide sequence ID" value="NZ_BMMF01000012.1"/>
</dbReference>
<gene>
    <name evidence="2" type="ORF">GCM10011322_37710</name>
</gene>
<evidence type="ECO:0000259" key="1">
    <source>
        <dbReference type="Pfam" id="PF13946"/>
    </source>
</evidence>
<keyword evidence="3" id="KW-1185">Reference proteome</keyword>
<name>A0A917QEL1_9HYPH</name>
<organism evidence="2 3">
    <name type="scientific">Salinarimonas ramus</name>
    <dbReference type="NCBI Taxonomy" id="690164"/>
    <lineage>
        <taxon>Bacteria</taxon>
        <taxon>Pseudomonadati</taxon>
        <taxon>Pseudomonadota</taxon>
        <taxon>Alphaproteobacteria</taxon>
        <taxon>Hyphomicrobiales</taxon>
        <taxon>Salinarimonadaceae</taxon>
        <taxon>Salinarimonas</taxon>
    </lineage>
</organism>
<dbReference type="AlphaFoldDB" id="A0A917QEL1"/>
<comment type="caution">
    <text evidence="2">The sequence shown here is derived from an EMBL/GenBank/DDBJ whole genome shotgun (WGS) entry which is preliminary data.</text>
</comment>
<reference evidence="2 3" key="1">
    <citation type="journal article" date="2014" name="Int. J. Syst. Evol. Microbiol.">
        <title>Complete genome sequence of Corynebacterium casei LMG S-19264T (=DSM 44701T), isolated from a smear-ripened cheese.</title>
        <authorList>
            <consortium name="US DOE Joint Genome Institute (JGI-PGF)"/>
            <person name="Walter F."/>
            <person name="Albersmeier A."/>
            <person name="Kalinowski J."/>
            <person name="Ruckert C."/>
        </authorList>
    </citation>
    <scope>NUCLEOTIDE SEQUENCE [LARGE SCALE GENOMIC DNA]</scope>
    <source>
        <strain evidence="2 3">CGMCC 1.9161</strain>
    </source>
</reference>
<dbReference type="Proteomes" id="UP000600449">
    <property type="component" value="Unassembled WGS sequence"/>
</dbReference>
<proteinExistence type="predicted"/>
<evidence type="ECO:0000313" key="2">
    <source>
        <dbReference type="EMBL" id="GGK47121.1"/>
    </source>
</evidence>
<dbReference type="SUPFAM" id="SSF53335">
    <property type="entry name" value="S-adenosyl-L-methionine-dependent methyltransferases"/>
    <property type="match status" value="1"/>
</dbReference>
<dbReference type="PANTHER" id="PTHR43861">
    <property type="entry name" value="TRANS-ACONITATE 2-METHYLTRANSFERASE-RELATED"/>
    <property type="match status" value="1"/>
</dbReference>
<dbReference type="Pfam" id="PF13946">
    <property type="entry name" value="DUF4214"/>
    <property type="match status" value="1"/>
</dbReference>
<dbReference type="EMBL" id="BMMF01000012">
    <property type="protein sequence ID" value="GGK47121.1"/>
    <property type="molecule type" value="Genomic_DNA"/>
</dbReference>
<protein>
    <recommendedName>
        <fullName evidence="1">DUF4214 domain-containing protein</fullName>
    </recommendedName>
</protein>
<dbReference type="Pfam" id="PF13489">
    <property type="entry name" value="Methyltransf_23"/>
    <property type="match status" value="1"/>
</dbReference>
<dbReference type="Gene3D" id="3.40.50.150">
    <property type="entry name" value="Vaccinia Virus protein VP39"/>
    <property type="match status" value="1"/>
</dbReference>
<dbReference type="CDD" id="cd02440">
    <property type="entry name" value="AdoMet_MTases"/>
    <property type="match status" value="1"/>
</dbReference>
<dbReference type="InterPro" id="IPR029063">
    <property type="entry name" value="SAM-dependent_MTases_sf"/>
</dbReference>
<evidence type="ECO:0000313" key="3">
    <source>
        <dbReference type="Proteomes" id="UP000600449"/>
    </source>
</evidence>
<sequence length="560" mass="61443">MRGADRSGLELGKSMATIDHIISRIDEAVRASGEVARTGADPKEPLPKVEVEVDAAPTGRSAPQMLHFARAGGEMARLASEASARAGHFRIRELELLDDEAFVAFAYRTVLGRDPDPAGCNELISRMREGRLSRSEVLRTLARSEEGVEAGRGIDGGVRGRLVSLIRHLPFADRLVRRVVRYRRLFRHVKQLETRLVDDAAHRRQVDTDLGRLATELFALRELVDRDATSSISRDAYLAAATNRTFGVVERRIANVEWQHRDLERRDDAARAERQSFQQHLETIQAIRAVVEAQARSVRGLMQDYERALSGVQDAARLPGGRGDADAAHSSSITATQVDDVLYLAFEDRFRGSRREIVDRQRRYLPLLRSLDPVRDAGIVLDVGCGRGEWLTLLGDAGIRARGIDMNAVMVEETKAAGGDAICGDALAYLREAQPGSYAAITAFHVVEHLDFALLVEFLASCKRALAPGGAILFETPNPENLVVGACTFHLDPTHLKPLPPALLAFLVEAGGFERTRVIRTVDDLDLSVPEGGFHPSDVGDWFRVPPDYAVFAVAGSSGS</sequence>
<dbReference type="InterPro" id="IPR025282">
    <property type="entry name" value="DUF4214"/>
</dbReference>